<dbReference type="InterPro" id="IPR010021">
    <property type="entry name" value="PGPP1/Gep4"/>
</dbReference>
<dbReference type="GO" id="GO:0008962">
    <property type="term" value="F:phosphatidylglycerophosphatase activity"/>
    <property type="evidence" value="ECO:0007669"/>
    <property type="project" value="InterPro"/>
</dbReference>
<accession>A0A0A2URB6</accession>
<organism evidence="1 2">
    <name type="scientific">Pontibacillus chungwhensis BH030062</name>
    <dbReference type="NCBI Taxonomy" id="1385513"/>
    <lineage>
        <taxon>Bacteria</taxon>
        <taxon>Bacillati</taxon>
        <taxon>Bacillota</taxon>
        <taxon>Bacilli</taxon>
        <taxon>Bacillales</taxon>
        <taxon>Bacillaceae</taxon>
        <taxon>Pontibacillus</taxon>
    </lineage>
</organism>
<dbReference type="InterPro" id="IPR006549">
    <property type="entry name" value="HAD-SF_hydro_IIIA"/>
</dbReference>
<gene>
    <name evidence="1" type="ORF">N780_04800</name>
</gene>
<proteinExistence type="predicted"/>
<dbReference type="FunFam" id="3.40.50.1000:FF:000067">
    <property type="entry name" value="HAD phosphatase, family IIIA"/>
    <property type="match status" value="1"/>
</dbReference>
<dbReference type="RefSeq" id="WP_036785674.1">
    <property type="nucleotide sequence ID" value="NZ_AVBG01000012.1"/>
</dbReference>
<dbReference type="NCBIfam" id="TIGR01668">
    <property type="entry name" value="YqeG_hyp_ppase"/>
    <property type="match status" value="1"/>
</dbReference>
<evidence type="ECO:0000313" key="1">
    <source>
        <dbReference type="EMBL" id="KGP90464.1"/>
    </source>
</evidence>
<comment type="caution">
    <text evidence="1">The sequence shown here is derived from an EMBL/GenBank/DDBJ whole genome shotgun (WGS) entry which is preliminary data.</text>
</comment>
<dbReference type="EMBL" id="AVBG01000012">
    <property type="protein sequence ID" value="KGP90464.1"/>
    <property type="molecule type" value="Genomic_DNA"/>
</dbReference>
<dbReference type="NCBIfam" id="TIGR01549">
    <property type="entry name" value="HAD-SF-IA-v1"/>
    <property type="match status" value="1"/>
</dbReference>
<dbReference type="AlphaFoldDB" id="A0A0A2URB6"/>
<dbReference type="InterPro" id="IPR023214">
    <property type="entry name" value="HAD_sf"/>
</dbReference>
<dbReference type="NCBIfam" id="TIGR01662">
    <property type="entry name" value="HAD-SF-IIIA"/>
    <property type="match status" value="1"/>
</dbReference>
<dbReference type="Proteomes" id="UP000030153">
    <property type="component" value="Unassembled WGS sequence"/>
</dbReference>
<reference evidence="1 2" key="1">
    <citation type="submission" date="2013-08" db="EMBL/GenBank/DDBJ databases">
        <title>Genome of Pontibacillus chungwhensis.</title>
        <authorList>
            <person name="Wang Q."/>
            <person name="Wang G."/>
        </authorList>
    </citation>
    <scope>NUCLEOTIDE SEQUENCE [LARGE SCALE GENOMIC DNA]</scope>
    <source>
        <strain evidence="1 2">BH030062</strain>
    </source>
</reference>
<dbReference type="eggNOG" id="COG2179">
    <property type="taxonomic scope" value="Bacteria"/>
</dbReference>
<evidence type="ECO:0000313" key="2">
    <source>
        <dbReference type="Proteomes" id="UP000030153"/>
    </source>
</evidence>
<dbReference type="STRING" id="1385513.N780_04800"/>
<dbReference type="Gene3D" id="3.40.50.1000">
    <property type="entry name" value="HAD superfamily/HAD-like"/>
    <property type="match status" value="1"/>
</dbReference>
<keyword evidence="2" id="KW-1185">Reference proteome</keyword>
<dbReference type="OrthoDB" id="9787572at2"/>
<sequence length="176" mass="20493">MLKKFLPDEHVQSVFEIRPSELKERGIKGIITDLDNTLVAWDQADATPEIVQWFKLMKENDIQVTVVSNNNESRVTFFSEPLNIPFIYSARKPLGKAFRKARKEMNLNKEEIVVVGDQLLTDVLGGNRAEFHTVLVVPIVQTDGLWTRINRKIERQILGWMKSRGMLNWEDKEWKK</sequence>
<evidence type="ECO:0008006" key="3">
    <source>
        <dbReference type="Google" id="ProtNLM"/>
    </source>
</evidence>
<dbReference type="InterPro" id="IPR036412">
    <property type="entry name" value="HAD-like_sf"/>
</dbReference>
<dbReference type="Pfam" id="PF00702">
    <property type="entry name" value="Hydrolase"/>
    <property type="match status" value="1"/>
</dbReference>
<dbReference type="CDD" id="cd16416">
    <property type="entry name" value="HAD_BsYqeG-like"/>
    <property type="match status" value="1"/>
</dbReference>
<protein>
    <recommendedName>
        <fullName evidence="3">HAD family hydrolase</fullName>
    </recommendedName>
</protein>
<dbReference type="InterPro" id="IPR006439">
    <property type="entry name" value="HAD-SF_hydro_IA"/>
</dbReference>
<dbReference type="SUPFAM" id="SSF56784">
    <property type="entry name" value="HAD-like"/>
    <property type="match status" value="1"/>
</dbReference>
<name>A0A0A2URB6_9BACI</name>